<dbReference type="EMBL" id="LGLK01000013">
    <property type="protein sequence ID" value="KPC21850.1"/>
    <property type="molecule type" value="Genomic_DNA"/>
</dbReference>
<organism evidence="1 2">
    <name type="scientific">Pseudomonas amygdali pv. lachrymans</name>
    <name type="common">Pseudomonas syringae pv. lachrymans</name>
    <dbReference type="NCBI Taxonomy" id="53707"/>
    <lineage>
        <taxon>Bacteria</taxon>
        <taxon>Pseudomonadati</taxon>
        <taxon>Pseudomonadota</taxon>
        <taxon>Gammaproteobacteria</taxon>
        <taxon>Pseudomonadales</taxon>
        <taxon>Pseudomonadaceae</taxon>
        <taxon>Pseudomonas</taxon>
        <taxon>Pseudomonas amygdali</taxon>
    </lineage>
</organism>
<gene>
    <name evidence="1" type="ORF">AC499_3239</name>
</gene>
<proteinExistence type="predicted"/>
<reference evidence="1 2" key="2">
    <citation type="submission" date="2015-10" db="EMBL/GenBank/DDBJ databases">
        <title>Comparative genomics and high-throughput reverse genetic screens identify a new phytobacterial MAMP and an Arabidopsis receptor required for immune elicitation.</title>
        <authorList>
            <person name="Mott G.A."/>
            <person name="Thakur S."/>
            <person name="Wang P.W."/>
            <person name="Desveaux D."/>
            <person name="Guttman D.S."/>
        </authorList>
    </citation>
    <scope>NUCLEOTIDE SEQUENCE [LARGE SCALE GENOMIC DNA]</scope>
    <source>
        <strain evidence="1 2">107</strain>
    </source>
</reference>
<reference evidence="1 2" key="1">
    <citation type="submission" date="2015-07" db="EMBL/GenBank/DDBJ databases">
        <authorList>
            <person name="O'Brien H.E."/>
            <person name="Thakur S."/>
            <person name="Gong Y."/>
            <person name="Wang P.W."/>
            <person name="Guttman D.S."/>
        </authorList>
    </citation>
    <scope>NUCLEOTIDE SEQUENCE [LARGE SCALE GENOMIC DNA]</scope>
    <source>
        <strain evidence="1 2">107</strain>
    </source>
</reference>
<name>A0ABR5L1E2_PSEAV</name>
<keyword evidence="2" id="KW-1185">Reference proteome</keyword>
<protein>
    <submittedName>
        <fullName evidence="1">Uncharacterized protein</fullName>
    </submittedName>
</protein>
<accession>A0ABR5L1E2</accession>
<comment type="caution">
    <text evidence="1">The sequence shown here is derived from an EMBL/GenBank/DDBJ whole genome shotgun (WGS) entry which is preliminary data.</text>
</comment>
<evidence type="ECO:0000313" key="2">
    <source>
        <dbReference type="Proteomes" id="UP000037943"/>
    </source>
</evidence>
<dbReference type="Proteomes" id="UP000037943">
    <property type="component" value="Unassembled WGS sequence"/>
</dbReference>
<evidence type="ECO:0000313" key="1">
    <source>
        <dbReference type="EMBL" id="KPC21850.1"/>
    </source>
</evidence>
<sequence>MQQGILYVAADLARFIVQVEDIASLLRRQGLADADCSDLDEMDKEQLRVLRDDFDLPLRGLD</sequence>